<evidence type="ECO:0000256" key="3">
    <source>
        <dbReference type="ARBA" id="ARBA00023172"/>
    </source>
</evidence>
<comment type="similarity">
    <text evidence="1">Belongs to the 'phage' integrase family.</text>
</comment>
<organism evidence="5 6">
    <name type="scientific">Nonomuraea thailandensis</name>
    <dbReference type="NCBI Taxonomy" id="1188745"/>
    <lineage>
        <taxon>Bacteria</taxon>
        <taxon>Bacillati</taxon>
        <taxon>Actinomycetota</taxon>
        <taxon>Actinomycetes</taxon>
        <taxon>Streptosporangiales</taxon>
        <taxon>Streptosporangiaceae</taxon>
        <taxon>Nonomuraea</taxon>
    </lineage>
</organism>
<dbReference type="Gene3D" id="1.10.443.10">
    <property type="entry name" value="Intergrase catalytic core"/>
    <property type="match status" value="1"/>
</dbReference>
<dbReference type="GO" id="GO:0015074">
    <property type="term" value="P:DNA integration"/>
    <property type="evidence" value="ECO:0007669"/>
    <property type="project" value="InterPro"/>
</dbReference>
<proteinExistence type="inferred from homology"/>
<evidence type="ECO:0000313" key="5">
    <source>
        <dbReference type="EMBL" id="MCP2363022.1"/>
    </source>
</evidence>
<dbReference type="AlphaFoldDB" id="A0A9X2K6W8"/>
<feature type="domain" description="Tyr recombinase" evidence="4">
    <location>
        <begin position="271"/>
        <end position="466"/>
    </location>
</feature>
<dbReference type="InterPro" id="IPR013762">
    <property type="entry name" value="Integrase-like_cat_sf"/>
</dbReference>
<gene>
    <name evidence="5" type="ORF">HD597_010042</name>
</gene>
<dbReference type="RefSeq" id="WP_253754293.1">
    <property type="nucleotide sequence ID" value="NZ_BAABKA010000023.1"/>
</dbReference>
<dbReference type="InterPro" id="IPR050090">
    <property type="entry name" value="Tyrosine_recombinase_XerCD"/>
</dbReference>
<dbReference type="Pfam" id="PF00589">
    <property type="entry name" value="Phage_integrase"/>
    <property type="match status" value="1"/>
</dbReference>
<dbReference type="Gene3D" id="1.10.150.130">
    <property type="match status" value="1"/>
</dbReference>
<evidence type="ECO:0000259" key="4">
    <source>
        <dbReference type="PROSITE" id="PS51898"/>
    </source>
</evidence>
<dbReference type="PANTHER" id="PTHR30349:SF64">
    <property type="entry name" value="PROPHAGE INTEGRASE INTD-RELATED"/>
    <property type="match status" value="1"/>
</dbReference>
<comment type="caution">
    <text evidence="5">The sequence shown here is derived from an EMBL/GenBank/DDBJ whole genome shotgun (WGS) entry which is preliminary data.</text>
</comment>
<name>A0A9X2K6W8_9ACTN</name>
<dbReference type="InterPro" id="IPR002104">
    <property type="entry name" value="Integrase_catalytic"/>
</dbReference>
<accession>A0A9X2K6W8</accession>
<keyword evidence="2" id="KW-0238">DNA-binding</keyword>
<evidence type="ECO:0000313" key="6">
    <source>
        <dbReference type="Proteomes" id="UP001139648"/>
    </source>
</evidence>
<dbReference type="GO" id="GO:0006310">
    <property type="term" value="P:DNA recombination"/>
    <property type="evidence" value="ECO:0007669"/>
    <property type="project" value="UniProtKB-KW"/>
</dbReference>
<protein>
    <submittedName>
        <fullName evidence="5">Integrase</fullName>
    </submittedName>
</protein>
<dbReference type="SUPFAM" id="SSF56349">
    <property type="entry name" value="DNA breaking-rejoining enzymes"/>
    <property type="match status" value="2"/>
</dbReference>
<reference evidence="5" key="1">
    <citation type="submission" date="2022-06" db="EMBL/GenBank/DDBJ databases">
        <title>Sequencing the genomes of 1000 actinobacteria strains.</title>
        <authorList>
            <person name="Klenk H.-P."/>
        </authorList>
    </citation>
    <scope>NUCLEOTIDE SEQUENCE</scope>
    <source>
        <strain evidence="5">DSM 46694</strain>
    </source>
</reference>
<sequence length="478" mass="53959">MADGSIFKRCSCRDDTGKYLGDGKCPQLRIPVIENDQPKIGATGEPEWRWSPEHGKWWARYSAPPVNGRRRQPRIGPFDKETHAKKALRQVLADLDSGTVVSHDPNMTVRQYLRKVWLPGKKKLEESTRESYEEAIDLYFDPGIGHIKLVRLNEDHLNKLYEAISQINNLPPGEQPSELLRRLLAARALAPWRHERPGKSPGLNRKLPLTPARIRRIHAVISSALGTAFKQKRIGHDPSKHVELPEVKPTKPVVWTQERVERWRATGKIPHKVMVWTPEQAGRFLDACERHEPRLYPMYHLVATRGLRRGEAAGAMLADLQLGAGILDLIEGLEDDDTGLKTERSTRTVSLGDVNKALLRKWVARQKEERLAAGERWQDSGRLFTRPDGSAYGREEYFSERFAALVKLADLPPIRFHDLRHCAATMMLAAGVDMKYVSAELGHARHSFTADVYASVLPDVAQAAANATVSIIPRTTNR</sequence>
<evidence type="ECO:0000256" key="2">
    <source>
        <dbReference type="ARBA" id="ARBA00023125"/>
    </source>
</evidence>
<dbReference type="PANTHER" id="PTHR30349">
    <property type="entry name" value="PHAGE INTEGRASE-RELATED"/>
    <property type="match status" value="1"/>
</dbReference>
<dbReference type="Proteomes" id="UP001139648">
    <property type="component" value="Unassembled WGS sequence"/>
</dbReference>
<dbReference type="EMBL" id="JAMZEB010000002">
    <property type="protein sequence ID" value="MCP2363022.1"/>
    <property type="molecule type" value="Genomic_DNA"/>
</dbReference>
<dbReference type="InterPro" id="IPR010998">
    <property type="entry name" value="Integrase_recombinase_N"/>
</dbReference>
<dbReference type="PROSITE" id="PS51898">
    <property type="entry name" value="TYR_RECOMBINASE"/>
    <property type="match status" value="1"/>
</dbReference>
<keyword evidence="3" id="KW-0233">DNA recombination</keyword>
<evidence type="ECO:0000256" key="1">
    <source>
        <dbReference type="ARBA" id="ARBA00008857"/>
    </source>
</evidence>
<dbReference type="GO" id="GO:0003677">
    <property type="term" value="F:DNA binding"/>
    <property type="evidence" value="ECO:0007669"/>
    <property type="project" value="UniProtKB-KW"/>
</dbReference>
<dbReference type="CDD" id="cd01189">
    <property type="entry name" value="INT_ICEBs1_C_like"/>
    <property type="match status" value="1"/>
</dbReference>
<dbReference type="InterPro" id="IPR011010">
    <property type="entry name" value="DNA_brk_join_enz"/>
</dbReference>
<keyword evidence="6" id="KW-1185">Reference proteome</keyword>